<dbReference type="Pfam" id="PF04120">
    <property type="entry name" value="Iron_permease"/>
    <property type="match status" value="1"/>
</dbReference>
<keyword evidence="2" id="KW-1133">Transmembrane helix</keyword>
<dbReference type="EMBL" id="BMKK01000016">
    <property type="protein sequence ID" value="GGD80172.1"/>
    <property type="molecule type" value="Genomic_DNA"/>
</dbReference>
<dbReference type="AlphaFoldDB" id="A0A916Z8T5"/>
<comment type="caution">
    <text evidence="3">The sequence shown here is derived from an EMBL/GenBank/DDBJ whole genome shotgun (WGS) entry which is preliminary data.</text>
</comment>
<evidence type="ECO:0000256" key="1">
    <source>
        <dbReference type="SAM" id="Coils"/>
    </source>
</evidence>
<name>A0A916Z8T5_9BACT</name>
<evidence type="ECO:0000313" key="3">
    <source>
        <dbReference type="EMBL" id="GGD80172.1"/>
    </source>
</evidence>
<dbReference type="Proteomes" id="UP000609064">
    <property type="component" value="Unassembled WGS sequence"/>
</dbReference>
<keyword evidence="2" id="KW-0812">Transmembrane</keyword>
<keyword evidence="2" id="KW-0472">Membrane</keyword>
<accession>A0A916Z8T5</accession>
<keyword evidence="1" id="KW-0175">Coiled coil</keyword>
<evidence type="ECO:0000256" key="2">
    <source>
        <dbReference type="SAM" id="Phobius"/>
    </source>
</evidence>
<feature type="coiled-coil region" evidence="1">
    <location>
        <begin position="104"/>
        <end position="131"/>
    </location>
</feature>
<reference evidence="3" key="2">
    <citation type="submission" date="2020-09" db="EMBL/GenBank/DDBJ databases">
        <authorList>
            <person name="Sun Q."/>
            <person name="Zhou Y."/>
        </authorList>
    </citation>
    <scope>NUCLEOTIDE SEQUENCE</scope>
    <source>
        <strain evidence="3">CGMCC 1.15958</strain>
    </source>
</reference>
<keyword evidence="4" id="KW-1185">Reference proteome</keyword>
<proteinExistence type="predicted"/>
<dbReference type="RefSeq" id="WP_188770709.1">
    <property type="nucleotide sequence ID" value="NZ_BMKK01000016.1"/>
</dbReference>
<evidence type="ECO:0008006" key="5">
    <source>
        <dbReference type="Google" id="ProtNLM"/>
    </source>
</evidence>
<feature type="transmembrane region" description="Helical" evidence="2">
    <location>
        <begin position="20"/>
        <end position="42"/>
    </location>
</feature>
<reference evidence="3" key="1">
    <citation type="journal article" date="2014" name="Int. J. Syst. Evol. Microbiol.">
        <title>Complete genome sequence of Corynebacterium casei LMG S-19264T (=DSM 44701T), isolated from a smear-ripened cheese.</title>
        <authorList>
            <consortium name="US DOE Joint Genome Institute (JGI-PGF)"/>
            <person name="Walter F."/>
            <person name="Albersmeier A."/>
            <person name="Kalinowski J."/>
            <person name="Ruckert C."/>
        </authorList>
    </citation>
    <scope>NUCLEOTIDE SEQUENCE</scope>
    <source>
        <strain evidence="3">CGMCC 1.15958</strain>
    </source>
</reference>
<organism evidence="3 4">
    <name type="scientific">Emticicia aquatilis</name>
    <dbReference type="NCBI Taxonomy" id="1537369"/>
    <lineage>
        <taxon>Bacteria</taxon>
        <taxon>Pseudomonadati</taxon>
        <taxon>Bacteroidota</taxon>
        <taxon>Cytophagia</taxon>
        <taxon>Cytophagales</taxon>
        <taxon>Leadbetterellaceae</taxon>
        <taxon>Emticicia</taxon>
    </lineage>
</organism>
<sequence length="132" mass="15455">MNIKNTYRHLERIFEKITGFVTAILGSSITFILALVMIMFWFTNRDFANQELNESIRDLIHGVTFLSLFVIQKEFNRFSGSLHIKVNELVVSSEIANNSVMNVEHKTELEIQELQKEYTDLVEQIKEVEEKE</sequence>
<dbReference type="GO" id="GO:0055085">
    <property type="term" value="P:transmembrane transport"/>
    <property type="evidence" value="ECO:0007669"/>
    <property type="project" value="InterPro"/>
</dbReference>
<dbReference type="InterPro" id="IPR007251">
    <property type="entry name" value="Iron_permease_Fet4"/>
</dbReference>
<gene>
    <name evidence="3" type="ORF">GCM10011514_50220</name>
</gene>
<protein>
    <recommendedName>
        <fullName evidence="5">Low affinity iron permease family protein</fullName>
    </recommendedName>
</protein>
<evidence type="ECO:0000313" key="4">
    <source>
        <dbReference type="Proteomes" id="UP000609064"/>
    </source>
</evidence>